<dbReference type="EMBL" id="MSFL01000011">
    <property type="protein sequence ID" value="PWY82885.1"/>
    <property type="molecule type" value="Genomic_DNA"/>
</dbReference>
<feature type="compositionally biased region" description="Basic and acidic residues" evidence="1">
    <location>
        <begin position="37"/>
        <end position="46"/>
    </location>
</feature>
<proteinExistence type="predicted"/>
<dbReference type="GeneID" id="37062503"/>
<reference evidence="2 3" key="1">
    <citation type="submission" date="2016-12" db="EMBL/GenBank/DDBJ databases">
        <title>The genomes of Aspergillus section Nigri reveals drivers in fungal speciation.</title>
        <authorList>
            <consortium name="DOE Joint Genome Institute"/>
            <person name="Vesth T.C."/>
            <person name="Nybo J."/>
            <person name="Theobald S."/>
            <person name="Brandl J."/>
            <person name="Frisvad J.C."/>
            <person name="Nielsen K.F."/>
            <person name="Lyhne E.K."/>
            <person name="Kogle M.E."/>
            <person name="Kuo A."/>
            <person name="Riley R."/>
            <person name="Clum A."/>
            <person name="Nolan M."/>
            <person name="Lipzen A."/>
            <person name="Salamov A."/>
            <person name="Henrissat B."/>
            <person name="Wiebenga A."/>
            <person name="De Vries R.P."/>
            <person name="Grigoriev I.V."/>
            <person name="Mortensen U.H."/>
            <person name="Andersen M.R."/>
            <person name="Baker S.E."/>
        </authorList>
    </citation>
    <scope>NUCLEOTIDE SEQUENCE [LARGE SCALE GENOMIC DNA]</scope>
    <source>
        <strain evidence="2 3">CBS 117.55</strain>
    </source>
</reference>
<gene>
    <name evidence="2" type="ORF">BO70DRAFT_31401</name>
</gene>
<evidence type="ECO:0000256" key="1">
    <source>
        <dbReference type="SAM" id="MobiDB-lite"/>
    </source>
</evidence>
<protein>
    <submittedName>
        <fullName evidence="2">Uncharacterized protein</fullName>
    </submittedName>
</protein>
<name>A0A317WAG9_9EURO</name>
<evidence type="ECO:0000313" key="2">
    <source>
        <dbReference type="EMBL" id="PWY82885.1"/>
    </source>
</evidence>
<dbReference type="AlphaFoldDB" id="A0A317WAG9"/>
<dbReference type="RefSeq" id="XP_025399599.1">
    <property type="nucleotide sequence ID" value="XM_025540266.1"/>
</dbReference>
<dbReference type="Proteomes" id="UP000247233">
    <property type="component" value="Unassembled WGS sequence"/>
</dbReference>
<evidence type="ECO:0000313" key="3">
    <source>
        <dbReference type="Proteomes" id="UP000247233"/>
    </source>
</evidence>
<sequence length="243" mass="25949">MHSICRLRPSSSSPANPLDLECPVLPGHPRFARSIRKDTGEERPDQPRLGPLAVSSQPLVSDGLRRAHGSLRTCARGTNLISGNAILGEIHSSDLSAVPIGQQPRPSVLLPDGCGTHRGSSGGRVSCPAGRPGRTRAAAYTLQRQNEHVECLRRQPQAPGTLSPIRLRHVGSDLAPIFPPSSRVTDAEPSLELVQPLPVRVLTERASPKCGVSNQSVLCAARARHGSGVMGLRVYAGRLRIRP</sequence>
<keyword evidence="3" id="KW-1185">Reference proteome</keyword>
<accession>A0A317WAG9</accession>
<dbReference type="VEuPathDB" id="FungiDB:BO70DRAFT_31401"/>
<feature type="region of interest" description="Disordered" evidence="1">
    <location>
        <begin position="37"/>
        <end position="57"/>
    </location>
</feature>
<feature type="region of interest" description="Disordered" evidence="1">
    <location>
        <begin position="1"/>
        <end position="21"/>
    </location>
</feature>
<comment type="caution">
    <text evidence="2">The sequence shown here is derived from an EMBL/GenBank/DDBJ whole genome shotgun (WGS) entry which is preliminary data.</text>
</comment>
<organism evidence="2 3">
    <name type="scientific">Aspergillus heteromorphus CBS 117.55</name>
    <dbReference type="NCBI Taxonomy" id="1448321"/>
    <lineage>
        <taxon>Eukaryota</taxon>
        <taxon>Fungi</taxon>
        <taxon>Dikarya</taxon>
        <taxon>Ascomycota</taxon>
        <taxon>Pezizomycotina</taxon>
        <taxon>Eurotiomycetes</taxon>
        <taxon>Eurotiomycetidae</taxon>
        <taxon>Eurotiales</taxon>
        <taxon>Aspergillaceae</taxon>
        <taxon>Aspergillus</taxon>
        <taxon>Aspergillus subgen. Circumdati</taxon>
    </lineage>
</organism>